<dbReference type="AlphaFoldDB" id="A0A397TS46"/>
<keyword evidence="2" id="KW-1185">Reference proteome</keyword>
<protein>
    <submittedName>
        <fullName evidence="1">Uncharacterized protein</fullName>
    </submittedName>
</protein>
<evidence type="ECO:0000313" key="2">
    <source>
        <dbReference type="Proteomes" id="UP000265703"/>
    </source>
</evidence>
<evidence type="ECO:0000313" key="1">
    <source>
        <dbReference type="EMBL" id="RIA97891.1"/>
    </source>
</evidence>
<proteinExistence type="predicted"/>
<comment type="caution">
    <text evidence="1">The sequence shown here is derived from an EMBL/GenBank/DDBJ whole genome shotgun (WGS) entry which is preliminary data.</text>
</comment>
<organism evidence="1 2">
    <name type="scientific">Glomus cerebriforme</name>
    <dbReference type="NCBI Taxonomy" id="658196"/>
    <lineage>
        <taxon>Eukaryota</taxon>
        <taxon>Fungi</taxon>
        <taxon>Fungi incertae sedis</taxon>
        <taxon>Mucoromycota</taxon>
        <taxon>Glomeromycotina</taxon>
        <taxon>Glomeromycetes</taxon>
        <taxon>Glomerales</taxon>
        <taxon>Glomeraceae</taxon>
        <taxon>Glomus</taxon>
    </lineage>
</organism>
<name>A0A397TS46_9GLOM</name>
<gene>
    <name evidence="1" type="ORF">C1645_871001</name>
</gene>
<accession>A0A397TS46</accession>
<dbReference type="EMBL" id="QKYT01000023">
    <property type="protein sequence ID" value="RIA97891.1"/>
    <property type="molecule type" value="Genomic_DNA"/>
</dbReference>
<reference evidence="1 2" key="1">
    <citation type="submission" date="2018-06" db="EMBL/GenBank/DDBJ databases">
        <title>Comparative genomics reveals the genomic features of Rhizophagus irregularis, R. cerebriforme, R. diaphanum and Gigaspora rosea, and their symbiotic lifestyle signature.</title>
        <authorList>
            <person name="Morin E."/>
            <person name="San Clemente H."/>
            <person name="Chen E.C.H."/>
            <person name="De La Providencia I."/>
            <person name="Hainaut M."/>
            <person name="Kuo A."/>
            <person name="Kohler A."/>
            <person name="Murat C."/>
            <person name="Tang N."/>
            <person name="Roy S."/>
            <person name="Loubradou J."/>
            <person name="Henrissat B."/>
            <person name="Grigoriev I.V."/>
            <person name="Corradi N."/>
            <person name="Roux C."/>
            <person name="Martin F.M."/>
        </authorList>
    </citation>
    <scope>NUCLEOTIDE SEQUENCE [LARGE SCALE GENOMIC DNA]</scope>
    <source>
        <strain evidence="1 2">DAOM 227022</strain>
    </source>
</reference>
<sequence length="287" mass="32668">MSTTSSNPTPAELDQAKRLYNDVNDYLEYLTDIIQSKVQEFDEDFSDDDDELSPSVSQFLNDYKDYISSLPKVHNQLINSDSSSTSNNNNNSTKCSILRKRFWRYSQSNQMLQLLPPNLFDDLQKLCEAKLDRSVQGLPSFSTSLPTIDNNNEKLLTNDSSPSVALLKSQLEKYTKEKEKNCIVIRSPKYSSFDDPIEEKKIVFVVKKSTAVIVAPPTIESPKQDPIKEETEEKNSTIENEKSEVVEEVLSEKKVKKSKTEFDFLSNFLSITKVGFSKSQLSTLIWA</sequence>
<dbReference type="OrthoDB" id="2394599at2759"/>
<dbReference type="Proteomes" id="UP000265703">
    <property type="component" value="Unassembled WGS sequence"/>
</dbReference>